<feature type="domain" description="Multiple myeloma tumor-associated protein 2-like N-terminal" evidence="2">
    <location>
        <begin position="11"/>
        <end position="94"/>
    </location>
</feature>
<protein>
    <recommendedName>
        <fullName evidence="2">Multiple myeloma tumor-associated protein 2-like N-terminal domain-containing protein</fullName>
    </recommendedName>
</protein>
<name>A0ABP0DD53_9PEZI</name>
<sequence length="247" mass="25722">MDLVATVRKTGSRGGVNFNWEDVATSSRREHYLGHSLKAPVGRWQQGRDLNWYAKDKEDGANEGEEEDAAAKARRDELRRVKEAEEEAMALALGLPPGTSIGGGARTGSSAGTGAVSGTTATDSDATETINTETESRETKEIGTDRQETVTTATIQDLTAVSVVISTATAMIDVPTGEAPHATAMIDVPTGEAPHATLTMRGETEETNGGTEGIMIVDEAGVLQTENGTGITTVYVGEAGIGEAGKG</sequence>
<organism evidence="3 4">
    <name type="scientific">Sporothrix epigloea</name>
    <dbReference type="NCBI Taxonomy" id="1892477"/>
    <lineage>
        <taxon>Eukaryota</taxon>
        <taxon>Fungi</taxon>
        <taxon>Dikarya</taxon>
        <taxon>Ascomycota</taxon>
        <taxon>Pezizomycotina</taxon>
        <taxon>Sordariomycetes</taxon>
        <taxon>Sordariomycetidae</taxon>
        <taxon>Ophiostomatales</taxon>
        <taxon>Ophiostomataceae</taxon>
        <taxon>Sporothrix</taxon>
    </lineage>
</organism>
<feature type="compositionally biased region" description="Low complexity" evidence="1">
    <location>
        <begin position="107"/>
        <end position="122"/>
    </location>
</feature>
<accession>A0ABP0DD53</accession>
<keyword evidence="4" id="KW-1185">Reference proteome</keyword>
<feature type="compositionally biased region" description="Polar residues" evidence="1">
    <location>
        <begin position="123"/>
        <end position="133"/>
    </location>
</feature>
<dbReference type="PANTHER" id="PTHR14580:SF0">
    <property type="entry name" value="MULTIPLE MYELOMA TUMOR-ASSOCIATED PROTEIN 2"/>
    <property type="match status" value="1"/>
</dbReference>
<evidence type="ECO:0000256" key="1">
    <source>
        <dbReference type="SAM" id="MobiDB-lite"/>
    </source>
</evidence>
<feature type="region of interest" description="Disordered" evidence="1">
    <location>
        <begin position="94"/>
        <end position="146"/>
    </location>
</feature>
<dbReference type="InterPro" id="IPR019315">
    <property type="entry name" value="MMTA2_N"/>
</dbReference>
<dbReference type="Proteomes" id="UP001642502">
    <property type="component" value="Unassembled WGS sequence"/>
</dbReference>
<dbReference type="PANTHER" id="PTHR14580">
    <property type="entry name" value="MULTIPLE MYELOMA TUMOR-ASSOCIATED PROTEIN 2 FAMILY MEMBER"/>
    <property type="match status" value="1"/>
</dbReference>
<dbReference type="Pfam" id="PF10159">
    <property type="entry name" value="MMtag"/>
    <property type="match status" value="1"/>
</dbReference>
<evidence type="ECO:0000313" key="4">
    <source>
        <dbReference type="Proteomes" id="UP001642502"/>
    </source>
</evidence>
<dbReference type="EMBL" id="CAWUON010000011">
    <property type="protein sequence ID" value="CAK7265257.1"/>
    <property type="molecule type" value="Genomic_DNA"/>
</dbReference>
<evidence type="ECO:0000259" key="2">
    <source>
        <dbReference type="Pfam" id="PF10159"/>
    </source>
</evidence>
<comment type="caution">
    <text evidence="3">The sequence shown here is derived from an EMBL/GenBank/DDBJ whole genome shotgun (WGS) entry which is preliminary data.</text>
</comment>
<evidence type="ECO:0000313" key="3">
    <source>
        <dbReference type="EMBL" id="CAK7265257.1"/>
    </source>
</evidence>
<feature type="compositionally biased region" description="Basic and acidic residues" evidence="1">
    <location>
        <begin position="134"/>
        <end position="146"/>
    </location>
</feature>
<reference evidence="3 4" key="1">
    <citation type="submission" date="2024-01" db="EMBL/GenBank/DDBJ databases">
        <authorList>
            <person name="Allen C."/>
            <person name="Tagirdzhanova G."/>
        </authorList>
    </citation>
    <scope>NUCLEOTIDE SEQUENCE [LARGE SCALE GENOMIC DNA]</scope>
    <source>
        <strain evidence="3 4">CBS 119000</strain>
    </source>
</reference>
<gene>
    <name evidence="3" type="ORF">SEPCBS119000_001411</name>
</gene>
<proteinExistence type="predicted"/>
<dbReference type="InterPro" id="IPR039207">
    <property type="entry name" value="MMTAG2-like"/>
</dbReference>